<dbReference type="Proteomes" id="UP000823775">
    <property type="component" value="Unassembled WGS sequence"/>
</dbReference>
<evidence type="ECO:0000313" key="8">
    <source>
        <dbReference type="Proteomes" id="UP000823775"/>
    </source>
</evidence>
<comment type="subunit">
    <text evidence="4">Interacts with H3K4me3 and to a lesser extent with H3K4me2.</text>
</comment>
<comment type="similarity">
    <text evidence="4">Belongs to the Alfin family.</text>
</comment>
<dbReference type="InterPro" id="IPR019787">
    <property type="entry name" value="Znf_PHD-finger"/>
</dbReference>
<keyword evidence="4" id="KW-0805">Transcription regulation</keyword>
<keyword evidence="2 4" id="KW-0863">Zinc-finger</keyword>
<dbReference type="EMBL" id="JACEIK010003228">
    <property type="protein sequence ID" value="MCD9640883.1"/>
    <property type="molecule type" value="Genomic_DNA"/>
</dbReference>
<evidence type="ECO:0000256" key="5">
    <source>
        <dbReference type="SAM" id="MobiDB-lite"/>
    </source>
</evidence>
<dbReference type="PANTHER" id="PTHR12321">
    <property type="entry name" value="CPG BINDING PROTEIN"/>
    <property type="match status" value="1"/>
</dbReference>
<accession>A0ABS8V3R6</accession>
<comment type="function">
    <text evidence="4">Histone-binding component that specifically recognizes H3 tails trimethylated on 'Lys-4' (H3K4me3), which mark transcription start sites of virtually all active genes.</text>
</comment>
<evidence type="ECO:0000256" key="3">
    <source>
        <dbReference type="ARBA" id="ARBA00022833"/>
    </source>
</evidence>
<reference evidence="7 8" key="1">
    <citation type="journal article" date="2021" name="BMC Genomics">
        <title>Datura genome reveals duplications of psychoactive alkaloid biosynthetic genes and high mutation rate following tissue culture.</title>
        <authorList>
            <person name="Rajewski A."/>
            <person name="Carter-House D."/>
            <person name="Stajich J."/>
            <person name="Litt A."/>
        </authorList>
    </citation>
    <scope>NUCLEOTIDE SEQUENCE [LARGE SCALE GENOMIC DNA]</scope>
    <source>
        <strain evidence="7">AR-01</strain>
    </source>
</reference>
<dbReference type="InterPro" id="IPR011011">
    <property type="entry name" value="Znf_FYVE_PHD"/>
</dbReference>
<comment type="caution">
    <text evidence="7">The sequence shown here is derived from an EMBL/GenBank/DDBJ whole genome shotgun (WGS) entry which is preliminary data.</text>
</comment>
<keyword evidence="1 4" id="KW-0479">Metal-binding</keyword>
<feature type="region of interest" description="Disordered" evidence="5">
    <location>
        <begin position="157"/>
        <end position="187"/>
    </location>
</feature>
<evidence type="ECO:0000256" key="1">
    <source>
        <dbReference type="ARBA" id="ARBA00022723"/>
    </source>
</evidence>
<sequence>MFTLINDLPTVFEVVTGRKSLKDKPSVDSGKKSKNNAKREKQIKANQRVHEESDDDDEGNEDEHEETLCGSCGTNGNEDEFWIGCDICERWYHGKCVKITPAKAQDDPPDLHNSHSAAPYSVLQDEGLEGRLDLDPSSHRKDKSFWRARCERLNSGIQDRVADDNKSHDTGKRESTISTMTASTNRT</sequence>
<feature type="compositionally biased region" description="Basic and acidic residues" evidence="5">
    <location>
        <begin position="20"/>
        <end position="51"/>
    </location>
</feature>
<dbReference type="Gene3D" id="3.30.40.10">
    <property type="entry name" value="Zinc/RING finger domain, C3HC4 (zinc finger)"/>
    <property type="match status" value="1"/>
</dbReference>
<keyword evidence="3 4" id="KW-0862">Zinc</keyword>
<keyword evidence="4" id="KW-0804">Transcription</keyword>
<dbReference type="InterPro" id="IPR013083">
    <property type="entry name" value="Znf_RING/FYVE/PHD"/>
</dbReference>
<dbReference type="SUPFAM" id="SSF57903">
    <property type="entry name" value="FYVE/PHD zinc finger"/>
    <property type="match status" value="1"/>
</dbReference>
<dbReference type="InterPro" id="IPR045104">
    <property type="entry name" value="Alfin"/>
</dbReference>
<comment type="subcellular location">
    <subcellularLocation>
        <location evidence="4">Nucleus</location>
    </subcellularLocation>
</comment>
<dbReference type="SMART" id="SM00249">
    <property type="entry name" value="PHD"/>
    <property type="match status" value="1"/>
</dbReference>
<feature type="compositionally biased region" description="Acidic residues" evidence="5">
    <location>
        <begin position="52"/>
        <end position="65"/>
    </location>
</feature>
<feature type="region of interest" description="Disordered" evidence="5">
    <location>
        <begin position="18"/>
        <end position="67"/>
    </location>
</feature>
<gene>
    <name evidence="7" type="ORF">HAX54_026594</name>
</gene>
<dbReference type="InterPro" id="IPR001965">
    <property type="entry name" value="Znf_PHD"/>
</dbReference>
<evidence type="ECO:0000256" key="2">
    <source>
        <dbReference type="ARBA" id="ARBA00022771"/>
    </source>
</evidence>
<comment type="domain">
    <text evidence="4">The PHD-type zinc finger mediates the binding to H3K4me3.</text>
</comment>
<keyword evidence="8" id="KW-1185">Reference proteome</keyword>
<keyword evidence="4" id="KW-0539">Nucleus</keyword>
<dbReference type="Pfam" id="PF00628">
    <property type="entry name" value="PHD"/>
    <property type="match status" value="1"/>
</dbReference>
<evidence type="ECO:0000256" key="4">
    <source>
        <dbReference type="RuleBase" id="RU369089"/>
    </source>
</evidence>
<protein>
    <recommendedName>
        <fullName evidence="4">PHD finger protein ALFIN-LIKE</fullName>
    </recommendedName>
</protein>
<name>A0ABS8V3R6_DATST</name>
<feature type="compositionally biased region" description="Basic and acidic residues" evidence="5">
    <location>
        <begin position="160"/>
        <end position="175"/>
    </location>
</feature>
<organism evidence="7 8">
    <name type="scientific">Datura stramonium</name>
    <name type="common">Jimsonweed</name>
    <name type="synonym">Common thornapple</name>
    <dbReference type="NCBI Taxonomy" id="4076"/>
    <lineage>
        <taxon>Eukaryota</taxon>
        <taxon>Viridiplantae</taxon>
        <taxon>Streptophyta</taxon>
        <taxon>Embryophyta</taxon>
        <taxon>Tracheophyta</taxon>
        <taxon>Spermatophyta</taxon>
        <taxon>Magnoliopsida</taxon>
        <taxon>eudicotyledons</taxon>
        <taxon>Gunneridae</taxon>
        <taxon>Pentapetalae</taxon>
        <taxon>asterids</taxon>
        <taxon>lamiids</taxon>
        <taxon>Solanales</taxon>
        <taxon>Solanaceae</taxon>
        <taxon>Solanoideae</taxon>
        <taxon>Datureae</taxon>
        <taxon>Datura</taxon>
    </lineage>
</organism>
<feature type="domain" description="Zinc finger PHD-type" evidence="6">
    <location>
        <begin position="68"/>
        <end position="151"/>
    </location>
</feature>
<evidence type="ECO:0000259" key="6">
    <source>
        <dbReference type="SMART" id="SM00249"/>
    </source>
</evidence>
<feature type="compositionally biased region" description="Polar residues" evidence="5">
    <location>
        <begin position="176"/>
        <end position="187"/>
    </location>
</feature>
<keyword evidence="4" id="KW-0156">Chromatin regulator</keyword>
<proteinExistence type="inferred from homology"/>
<evidence type="ECO:0000313" key="7">
    <source>
        <dbReference type="EMBL" id="MCD9640883.1"/>
    </source>
</evidence>
<dbReference type="PANTHER" id="PTHR12321:SF146">
    <property type="entry name" value="PHD FINGER PROTEIN ALFIN-LIKE"/>
    <property type="match status" value="1"/>
</dbReference>